<dbReference type="PRINTS" id="PR00449">
    <property type="entry name" value="RASTRNSFRMNG"/>
</dbReference>
<dbReference type="InterPro" id="IPR020849">
    <property type="entry name" value="Small_GTPase_Ras-type"/>
</dbReference>
<dbReference type="InterPro" id="IPR027417">
    <property type="entry name" value="P-loop_NTPase"/>
</dbReference>
<keyword evidence="7" id="KW-0472">Membrane</keyword>
<dbReference type="PROSITE" id="PS51419">
    <property type="entry name" value="RAB"/>
    <property type="match status" value="1"/>
</dbReference>
<dbReference type="InterPro" id="IPR005225">
    <property type="entry name" value="Small_GTP-bd"/>
</dbReference>
<dbReference type="PROSITE" id="PS51420">
    <property type="entry name" value="RHO"/>
    <property type="match status" value="1"/>
</dbReference>
<keyword evidence="4" id="KW-0547">Nucleotide-binding</keyword>
<dbReference type="OMA" id="CESINCP"/>
<dbReference type="SMART" id="SM00175">
    <property type="entry name" value="RAB"/>
    <property type="match status" value="1"/>
</dbReference>
<dbReference type="NCBIfam" id="TIGR00231">
    <property type="entry name" value="small_GTP"/>
    <property type="match status" value="1"/>
</dbReference>
<evidence type="ECO:0000256" key="2">
    <source>
        <dbReference type="ARBA" id="ARBA00011984"/>
    </source>
</evidence>
<dbReference type="CDD" id="cd00876">
    <property type="entry name" value="Ras"/>
    <property type="match status" value="1"/>
</dbReference>
<dbReference type="PANTHER" id="PTHR24070">
    <property type="entry name" value="RAS, DI-RAS, AND RHEB FAMILY MEMBERS OF SMALL GTPASE SUPERFAMILY"/>
    <property type="match status" value="1"/>
</dbReference>
<evidence type="ECO:0000256" key="5">
    <source>
        <dbReference type="ARBA" id="ARBA00022801"/>
    </source>
</evidence>
<dbReference type="InterPro" id="IPR001806">
    <property type="entry name" value="Small_GTPase"/>
</dbReference>
<dbReference type="GO" id="GO:0003925">
    <property type="term" value="F:G protein activity"/>
    <property type="evidence" value="ECO:0007669"/>
    <property type="project" value="UniProtKB-EC"/>
</dbReference>
<protein>
    <recommendedName>
        <fullName evidence="2">small monomeric GTPase</fullName>
        <ecNumber evidence="2">3.6.5.2</ecNumber>
    </recommendedName>
</protein>
<accession>A0A0L0DE11</accession>
<keyword evidence="3" id="KW-1003">Cell membrane</keyword>
<dbReference type="FunFam" id="3.40.50.300:FF:000343">
    <property type="entry name" value="Ras family gtpase"/>
    <property type="match status" value="1"/>
</dbReference>
<evidence type="ECO:0000256" key="6">
    <source>
        <dbReference type="ARBA" id="ARBA00023134"/>
    </source>
</evidence>
<dbReference type="SMART" id="SM00173">
    <property type="entry name" value="RAS"/>
    <property type="match status" value="1"/>
</dbReference>
<evidence type="ECO:0000313" key="9">
    <source>
        <dbReference type="Proteomes" id="UP000054408"/>
    </source>
</evidence>
<keyword evidence="9" id="KW-1185">Reference proteome</keyword>
<name>A0A0L0DE11_THETB</name>
<dbReference type="GO" id="GO:0005886">
    <property type="term" value="C:plasma membrane"/>
    <property type="evidence" value="ECO:0007669"/>
    <property type="project" value="UniProtKB-SubCell"/>
</dbReference>
<dbReference type="STRING" id="461836.A0A0L0DE11"/>
<dbReference type="eggNOG" id="KOG0395">
    <property type="taxonomic scope" value="Eukaryota"/>
</dbReference>
<evidence type="ECO:0000256" key="3">
    <source>
        <dbReference type="ARBA" id="ARBA00022475"/>
    </source>
</evidence>
<organism evidence="8 9">
    <name type="scientific">Thecamonas trahens ATCC 50062</name>
    <dbReference type="NCBI Taxonomy" id="461836"/>
    <lineage>
        <taxon>Eukaryota</taxon>
        <taxon>Apusozoa</taxon>
        <taxon>Apusomonadida</taxon>
        <taxon>Apusomonadidae</taxon>
        <taxon>Thecamonas</taxon>
    </lineage>
</organism>
<gene>
    <name evidence="8" type="ORF">AMSG_00616</name>
</gene>
<dbReference type="Proteomes" id="UP000054408">
    <property type="component" value="Unassembled WGS sequence"/>
</dbReference>
<evidence type="ECO:0000256" key="7">
    <source>
        <dbReference type="ARBA" id="ARBA00023136"/>
    </source>
</evidence>
<dbReference type="Gene3D" id="3.40.50.300">
    <property type="entry name" value="P-loop containing nucleotide triphosphate hydrolases"/>
    <property type="match status" value="1"/>
</dbReference>
<dbReference type="Pfam" id="PF00071">
    <property type="entry name" value="Ras"/>
    <property type="match status" value="1"/>
</dbReference>
<dbReference type="PROSITE" id="PS51421">
    <property type="entry name" value="RAS"/>
    <property type="match status" value="1"/>
</dbReference>
<proteinExistence type="predicted"/>
<keyword evidence="5" id="KW-0378">Hydrolase</keyword>
<dbReference type="EMBL" id="GL349435">
    <property type="protein sequence ID" value="KNC50455.1"/>
    <property type="molecule type" value="Genomic_DNA"/>
</dbReference>
<dbReference type="GO" id="GO:0007165">
    <property type="term" value="P:signal transduction"/>
    <property type="evidence" value="ECO:0007669"/>
    <property type="project" value="InterPro"/>
</dbReference>
<evidence type="ECO:0000313" key="8">
    <source>
        <dbReference type="EMBL" id="KNC50455.1"/>
    </source>
</evidence>
<evidence type="ECO:0000256" key="1">
    <source>
        <dbReference type="ARBA" id="ARBA00004236"/>
    </source>
</evidence>
<dbReference type="SUPFAM" id="SSF52540">
    <property type="entry name" value="P-loop containing nucleoside triphosphate hydrolases"/>
    <property type="match status" value="1"/>
</dbReference>
<evidence type="ECO:0000256" key="4">
    <source>
        <dbReference type="ARBA" id="ARBA00022741"/>
    </source>
</evidence>
<keyword evidence="6" id="KW-0342">GTP-binding</keyword>
<comment type="subcellular location">
    <subcellularLocation>
        <location evidence="1">Cell membrane</location>
    </subcellularLocation>
</comment>
<reference evidence="8 9" key="1">
    <citation type="submission" date="2010-05" db="EMBL/GenBank/DDBJ databases">
        <title>The Genome Sequence of Thecamonas trahens ATCC 50062.</title>
        <authorList>
            <consortium name="The Broad Institute Genome Sequencing Platform"/>
            <person name="Russ C."/>
            <person name="Cuomo C."/>
            <person name="Shea T."/>
            <person name="Young S.K."/>
            <person name="Zeng Q."/>
            <person name="Koehrsen M."/>
            <person name="Haas B."/>
            <person name="Borodovsky M."/>
            <person name="Guigo R."/>
            <person name="Alvarado L."/>
            <person name="Berlin A."/>
            <person name="Bochicchio J."/>
            <person name="Borenstein D."/>
            <person name="Chapman S."/>
            <person name="Chen Z."/>
            <person name="Freedman E."/>
            <person name="Gellesch M."/>
            <person name="Goldberg J."/>
            <person name="Griggs A."/>
            <person name="Gujja S."/>
            <person name="Heilman E."/>
            <person name="Heiman D."/>
            <person name="Hepburn T."/>
            <person name="Howarth C."/>
            <person name="Jen D."/>
            <person name="Larson L."/>
            <person name="Mehta T."/>
            <person name="Park D."/>
            <person name="Pearson M."/>
            <person name="Roberts A."/>
            <person name="Saif S."/>
            <person name="Shenoy N."/>
            <person name="Sisk P."/>
            <person name="Stolte C."/>
            <person name="Sykes S."/>
            <person name="Thomson T."/>
            <person name="Walk T."/>
            <person name="White J."/>
            <person name="Yandava C."/>
            <person name="Burger G."/>
            <person name="Gray M.W."/>
            <person name="Holland P.W.H."/>
            <person name="King N."/>
            <person name="Lang F.B.F."/>
            <person name="Roger A.J."/>
            <person name="Ruiz-Trillo I."/>
            <person name="Lander E."/>
            <person name="Nusbaum C."/>
        </authorList>
    </citation>
    <scope>NUCLEOTIDE SEQUENCE [LARGE SCALE GENOMIC DNA]</scope>
    <source>
        <strain evidence="8 9">ATCC 50062</strain>
    </source>
</reference>
<sequence>MVKEHTLVVVGSGGVGKSAITVQFLYNQFMTFYDPTIEESYRKQVVIDDVACMLNIVDTAGQEEYATLRDQYWGPGEGFVLVYSITSKETFVEVQDLTKLVLRTKDAATFPMVIVGNKKDLEHERKVPSADGESLAKDLKCPFFETSAKTRLNVDECFTALVREIWADSGDDPVNPGGKAKKKGGCVLL</sequence>
<dbReference type="AlphaFoldDB" id="A0A0L0DE11"/>
<dbReference type="RefSeq" id="XP_013762351.1">
    <property type="nucleotide sequence ID" value="XM_013906897.1"/>
</dbReference>
<dbReference type="OrthoDB" id="5976022at2759"/>
<dbReference type="SMART" id="SM00174">
    <property type="entry name" value="RHO"/>
    <property type="match status" value="1"/>
</dbReference>
<dbReference type="GO" id="GO:0005525">
    <property type="term" value="F:GTP binding"/>
    <property type="evidence" value="ECO:0007669"/>
    <property type="project" value="UniProtKB-KW"/>
</dbReference>
<dbReference type="EC" id="3.6.5.2" evidence="2"/>
<dbReference type="GeneID" id="25560413"/>